<name>A0A401GAC6_9APHY</name>
<dbReference type="STRING" id="139825.A0A401GAC6"/>
<keyword evidence="3" id="KW-1185">Reference proteome</keyword>
<dbReference type="Proteomes" id="UP000287166">
    <property type="component" value="Unassembled WGS sequence"/>
</dbReference>
<proteinExistence type="predicted"/>
<dbReference type="GeneID" id="38776051"/>
<dbReference type="EMBL" id="BFAD01000002">
    <property type="protein sequence ID" value="GBE79134.1"/>
    <property type="molecule type" value="Genomic_DNA"/>
</dbReference>
<dbReference type="RefSeq" id="XP_027610047.1">
    <property type="nucleotide sequence ID" value="XM_027754246.1"/>
</dbReference>
<feature type="region of interest" description="Disordered" evidence="1">
    <location>
        <begin position="440"/>
        <end position="467"/>
    </location>
</feature>
<dbReference type="OrthoDB" id="3181669at2759"/>
<dbReference type="InParanoid" id="A0A401GAC6"/>
<reference evidence="2 3" key="1">
    <citation type="journal article" date="2018" name="Sci. Rep.">
        <title>Genome sequence of the cauliflower mushroom Sparassis crispa (Hanabiratake) and its association with beneficial usage.</title>
        <authorList>
            <person name="Kiyama R."/>
            <person name="Furutani Y."/>
            <person name="Kawaguchi K."/>
            <person name="Nakanishi T."/>
        </authorList>
    </citation>
    <scope>NUCLEOTIDE SEQUENCE [LARGE SCALE GENOMIC DNA]</scope>
</reference>
<evidence type="ECO:0000313" key="2">
    <source>
        <dbReference type="EMBL" id="GBE79134.1"/>
    </source>
</evidence>
<evidence type="ECO:0000256" key="1">
    <source>
        <dbReference type="SAM" id="MobiDB-lite"/>
    </source>
</evidence>
<evidence type="ECO:0008006" key="4">
    <source>
        <dbReference type="Google" id="ProtNLM"/>
    </source>
</evidence>
<organism evidence="2 3">
    <name type="scientific">Sparassis crispa</name>
    <dbReference type="NCBI Taxonomy" id="139825"/>
    <lineage>
        <taxon>Eukaryota</taxon>
        <taxon>Fungi</taxon>
        <taxon>Dikarya</taxon>
        <taxon>Basidiomycota</taxon>
        <taxon>Agaricomycotina</taxon>
        <taxon>Agaricomycetes</taxon>
        <taxon>Polyporales</taxon>
        <taxon>Sparassidaceae</taxon>
        <taxon>Sparassis</taxon>
    </lineage>
</organism>
<dbReference type="AlphaFoldDB" id="A0A401GAC6"/>
<protein>
    <recommendedName>
        <fullName evidence="4">F-box domain-containing protein</fullName>
    </recommendedName>
</protein>
<comment type="caution">
    <text evidence="2">The sequence shown here is derived from an EMBL/GenBank/DDBJ whole genome shotgun (WGS) entry which is preliminary data.</text>
</comment>
<accession>A0A401GAC6</accession>
<evidence type="ECO:0000313" key="3">
    <source>
        <dbReference type="Proteomes" id="UP000287166"/>
    </source>
</evidence>
<sequence length="467" mass="53108">MTYGGALSGLEDVVGEMERVRDLAVSAVKSGPTMQQFWECFTRPAPKLESFVVFDPQTQRSPAGPVTRVPPVLFRGETPSLQRLELRQCTWCWASTLFCSTVTSLILDGRKIWIRPRVEEILVALERMPMLEVAVLDQITPDIPWDFYPTSGKGRVVHLAHLKYLFIDGLALNCATLLYQIELPSHTRLCIYCQPFSRYKEFYAVACAIRTKYQGLSDASENLLRSFTFVPLTAEGLRLRAWTTIIPVEELRNRPATDASLEMRLAWNGASPSNSVESLRFACKALPLHTVRTFYVPGYFSLDSAEWVEIFESMQSLEELWVYGQTANHLPSALRKKVLCSCGTHLVQEDIDEADHSSDEEDEEAQPTYSFLFPALRVLKLEGVDFAGDERSKEEIQIYVYRCRNFILEQSVDLELMGAKVHWNGQELLDFDLSEIDSDASAEDYEDYYDDDEDVSEDDDDDDSSVD</sequence>
<gene>
    <name evidence="2" type="ORF">SCP_0203310</name>
</gene>